<keyword evidence="2" id="KW-1185">Reference proteome</keyword>
<organism evidence="1 2">
    <name type="scientific">Liquorilactobacillus ghanensis DSM 18630</name>
    <dbReference type="NCBI Taxonomy" id="1423750"/>
    <lineage>
        <taxon>Bacteria</taxon>
        <taxon>Bacillati</taxon>
        <taxon>Bacillota</taxon>
        <taxon>Bacilli</taxon>
        <taxon>Lactobacillales</taxon>
        <taxon>Lactobacillaceae</taxon>
        <taxon>Liquorilactobacillus</taxon>
    </lineage>
</organism>
<dbReference type="InterPro" id="IPR036614">
    <property type="entry name" value="RusA-like_sf"/>
</dbReference>
<comment type="caution">
    <text evidence="1">The sequence shown here is derived from an EMBL/GenBank/DDBJ whole genome shotgun (WGS) entry which is preliminary data.</text>
</comment>
<proteinExistence type="predicted"/>
<sequence length="138" mass="16160">MKMTEKVIQFFVPMKKIPTVTHQEKQVSVVKGKPVFYEPAELRNARQLYMDMFGQYTPEQKMPGKVRMTIKYCFPLKGKHGDGEYKDTKPDLDNMTKLVQDCLTKLGFWKDDRYVVSLIAEKFWAQMPGIFIRIEDVG</sequence>
<dbReference type="SUPFAM" id="SSF103084">
    <property type="entry name" value="Holliday junction resolvase RusA"/>
    <property type="match status" value="1"/>
</dbReference>
<accession>A0A0R1VNK5</accession>
<dbReference type="EMBL" id="AZGB01000009">
    <property type="protein sequence ID" value="KRM06991.1"/>
    <property type="molecule type" value="Genomic_DNA"/>
</dbReference>
<evidence type="ECO:0000313" key="2">
    <source>
        <dbReference type="Proteomes" id="UP000051451"/>
    </source>
</evidence>
<dbReference type="GO" id="GO:0000287">
    <property type="term" value="F:magnesium ion binding"/>
    <property type="evidence" value="ECO:0007669"/>
    <property type="project" value="InterPro"/>
</dbReference>
<protein>
    <submittedName>
        <fullName evidence="1">Endodeoxyribonuclease RusA</fullName>
    </submittedName>
</protein>
<reference evidence="1 2" key="1">
    <citation type="journal article" date="2015" name="Genome Announc.">
        <title>Expanding the biotechnology potential of lactobacilli through comparative genomics of 213 strains and associated genera.</title>
        <authorList>
            <person name="Sun Z."/>
            <person name="Harris H.M."/>
            <person name="McCann A."/>
            <person name="Guo C."/>
            <person name="Argimon S."/>
            <person name="Zhang W."/>
            <person name="Yang X."/>
            <person name="Jeffery I.B."/>
            <person name="Cooney J.C."/>
            <person name="Kagawa T.F."/>
            <person name="Liu W."/>
            <person name="Song Y."/>
            <person name="Salvetti E."/>
            <person name="Wrobel A."/>
            <person name="Rasinkangas P."/>
            <person name="Parkhill J."/>
            <person name="Rea M.C."/>
            <person name="O'Sullivan O."/>
            <person name="Ritari J."/>
            <person name="Douillard F.P."/>
            <person name="Paul Ross R."/>
            <person name="Yang R."/>
            <person name="Briner A.E."/>
            <person name="Felis G.E."/>
            <person name="de Vos W.M."/>
            <person name="Barrangou R."/>
            <person name="Klaenhammer T.R."/>
            <person name="Caufield P.W."/>
            <person name="Cui Y."/>
            <person name="Zhang H."/>
            <person name="O'Toole P.W."/>
        </authorList>
    </citation>
    <scope>NUCLEOTIDE SEQUENCE [LARGE SCALE GENOMIC DNA]</scope>
    <source>
        <strain evidence="1 2">DSM 18630</strain>
    </source>
</reference>
<dbReference type="STRING" id="1423750.FC89_GL000300"/>
<dbReference type="Proteomes" id="UP000051451">
    <property type="component" value="Unassembled WGS sequence"/>
</dbReference>
<dbReference type="Gene3D" id="3.30.1330.70">
    <property type="entry name" value="Holliday junction resolvase RusA"/>
    <property type="match status" value="1"/>
</dbReference>
<dbReference type="InterPro" id="IPR008822">
    <property type="entry name" value="Endonuclease_RusA-like"/>
</dbReference>
<name>A0A0R1VNK5_9LACO</name>
<evidence type="ECO:0000313" key="1">
    <source>
        <dbReference type="EMBL" id="KRM06991.1"/>
    </source>
</evidence>
<dbReference type="Pfam" id="PF05866">
    <property type="entry name" value="RusA"/>
    <property type="match status" value="1"/>
</dbReference>
<gene>
    <name evidence="1" type="ORF">FC89_GL000300</name>
</gene>
<dbReference type="PATRIC" id="fig|1423750.3.peg.310"/>
<dbReference type="GO" id="GO:0006281">
    <property type="term" value="P:DNA repair"/>
    <property type="evidence" value="ECO:0007669"/>
    <property type="project" value="InterPro"/>
</dbReference>
<dbReference type="AlphaFoldDB" id="A0A0R1VNK5"/>
<dbReference type="GO" id="GO:0006310">
    <property type="term" value="P:DNA recombination"/>
    <property type="evidence" value="ECO:0007669"/>
    <property type="project" value="InterPro"/>
</dbReference>